<dbReference type="OrthoDB" id="414945at2759"/>
<reference evidence="5" key="2">
    <citation type="submission" date="2025-08" db="UniProtKB">
        <authorList>
            <consortium name="RefSeq"/>
        </authorList>
    </citation>
    <scope>IDENTIFICATION</scope>
    <source>
        <tissue evidence="5">Leaf</tissue>
    </source>
</reference>
<dbReference type="AlphaFoldDB" id="A0A1U7XTR9"/>
<dbReference type="Pfam" id="PF22936">
    <property type="entry name" value="Pol_BBD"/>
    <property type="match status" value="1"/>
</dbReference>
<proteinExistence type="predicted"/>
<dbReference type="eggNOG" id="KOG0017">
    <property type="taxonomic scope" value="Eukaryota"/>
</dbReference>
<dbReference type="RefSeq" id="XP_009795432.1">
    <property type="nucleotide sequence ID" value="XM_009797130.1"/>
</dbReference>
<reference evidence="4" key="1">
    <citation type="journal article" date="2013" name="Genome Biol.">
        <title>Reference genomes and transcriptomes of Nicotiana sylvestris and Nicotiana tomentosiformis.</title>
        <authorList>
            <person name="Sierro N."/>
            <person name="Battey J.N."/>
            <person name="Ouadi S."/>
            <person name="Bovet L."/>
            <person name="Goepfert S."/>
            <person name="Bakaher N."/>
            <person name="Peitsch M.C."/>
            <person name="Ivanov N.V."/>
        </authorList>
    </citation>
    <scope>NUCLEOTIDE SEQUENCE [LARGE SCALE GENOMIC DNA]</scope>
</reference>
<dbReference type="InterPro" id="IPR013103">
    <property type="entry name" value="RVT_2"/>
</dbReference>
<feature type="domain" description="Retrovirus-related Pol polyprotein from transposon TNT 1-94-like beta-barrel" evidence="3">
    <location>
        <begin position="180"/>
        <end position="248"/>
    </location>
</feature>
<accession>A0A1U7XTR9</accession>
<dbReference type="CDD" id="cd09272">
    <property type="entry name" value="RNase_HI_RT_Ty1"/>
    <property type="match status" value="1"/>
</dbReference>
<dbReference type="InterPro" id="IPR054722">
    <property type="entry name" value="PolX-like_BBD"/>
</dbReference>
<dbReference type="PANTHER" id="PTHR11439">
    <property type="entry name" value="GAG-POL-RELATED RETROTRANSPOSON"/>
    <property type="match status" value="1"/>
</dbReference>
<evidence type="ECO:0000256" key="1">
    <source>
        <dbReference type="SAM" id="MobiDB-lite"/>
    </source>
</evidence>
<evidence type="ECO:0000259" key="3">
    <source>
        <dbReference type="Pfam" id="PF22936"/>
    </source>
</evidence>
<evidence type="ECO:0000313" key="4">
    <source>
        <dbReference type="Proteomes" id="UP000189701"/>
    </source>
</evidence>
<evidence type="ECO:0000313" key="5">
    <source>
        <dbReference type="RefSeq" id="XP_009795432.1"/>
    </source>
</evidence>
<gene>
    <name evidence="5" type="primary">LOC104242127</name>
</gene>
<sequence>MSTYLGQVQAVMEEFETLMPVSASFEKQQEQRQKMFLVLTLVGLPNDLDSVRDQILASLTVPTVDELFYRLLLLAAAPSHRVSLSQTLDSSVLVSQLVDNRASHTMENRRGGGRFGRSRPKCSYCHKIRHTHDVCYSLHGRPTKNAYVAQTETTSNQGFSLSEGEYNEFLQYRSSTLGQWVVDSAASDYISGNKSLLSNIVYSQSLPTVTLANGSQTKPKGVGQANPLPSITLDSVLYVPDCPFNLASDRSTGQTIGIGLELESLYNLNSLNSSKVLMSSDVTFFESKPFFTSYDHSDHLDISEVLPIPTFKESTIAPPSPSATEILPESTIAPPSPFATEVLPIPTVEESSVAPLRLSAIRTPLLTYHRRPHPASGPADSRPAHDPAPTADLSLPSTPIALRKVKVGPDGKVDRLKARLIAKGYTQIFGLDYSDTFSLVAKIASVRLFLSMAVVRHWPLYQLDIKNAFLHGIEVAQSRSDIVISQRKYALDILEEIGMTGCRPVDIPMNSNSKLLPGQGEPFSDPARYRQLVGKLNYLTVTRPDISFSVSVMSQFMDSLCDCHWDAVVHILRYIKSASGKGSPSDRRSMFGYCVLVGENLVSWKSKKHNVVARSSAEVEY</sequence>
<keyword evidence="4" id="KW-1185">Reference proteome</keyword>
<dbReference type="Pfam" id="PF07727">
    <property type="entry name" value="RVT_2"/>
    <property type="match status" value="1"/>
</dbReference>
<dbReference type="STRING" id="4096.A0A1U7XTR9"/>
<evidence type="ECO:0000259" key="2">
    <source>
        <dbReference type="Pfam" id="PF07727"/>
    </source>
</evidence>
<organism evidence="4 5">
    <name type="scientific">Nicotiana sylvestris</name>
    <name type="common">Wood tobacco</name>
    <name type="synonym">South American tobacco</name>
    <dbReference type="NCBI Taxonomy" id="4096"/>
    <lineage>
        <taxon>Eukaryota</taxon>
        <taxon>Viridiplantae</taxon>
        <taxon>Streptophyta</taxon>
        <taxon>Embryophyta</taxon>
        <taxon>Tracheophyta</taxon>
        <taxon>Spermatophyta</taxon>
        <taxon>Magnoliopsida</taxon>
        <taxon>eudicotyledons</taxon>
        <taxon>Gunneridae</taxon>
        <taxon>Pentapetalae</taxon>
        <taxon>asterids</taxon>
        <taxon>lamiids</taxon>
        <taxon>Solanales</taxon>
        <taxon>Solanaceae</taxon>
        <taxon>Nicotianoideae</taxon>
        <taxon>Nicotianeae</taxon>
        <taxon>Nicotiana</taxon>
    </lineage>
</organism>
<dbReference type="PANTHER" id="PTHR11439:SF484">
    <property type="entry name" value="REVERSE TRANSCRIPTASE TY1_COPIA-TYPE DOMAIN-CONTAINING PROTEIN"/>
    <property type="match status" value="1"/>
</dbReference>
<protein>
    <submittedName>
        <fullName evidence="5">Uncharacterized protein LOC104242127</fullName>
    </submittedName>
</protein>
<dbReference type="Proteomes" id="UP000189701">
    <property type="component" value="Unplaced"/>
</dbReference>
<feature type="region of interest" description="Disordered" evidence="1">
    <location>
        <begin position="369"/>
        <end position="394"/>
    </location>
</feature>
<name>A0A1U7XTR9_NICSY</name>
<feature type="domain" description="Reverse transcriptase Ty1/copia-type" evidence="2">
    <location>
        <begin position="410"/>
        <end position="472"/>
    </location>
</feature>